<dbReference type="InterPro" id="IPR016130">
    <property type="entry name" value="Tyr_Pase_AS"/>
</dbReference>
<evidence type="ECO:0000313" key="4">
    <source>
        <dbReference type="Proteomes" id="UP000038045"/>
    </source>
</evidence>
<dbReference type="CDD" id="cd00047">
    <property type="entry name" value="PTPc"/>
    <property type="match status" value="1"/>
</dbReference>
<evidence type="ECO:0000256" key="1">
    <source>
        <dbReference type="SAM" id="MobiDB-lite"/>
    </source>
</evidence>
<proteinExistence type="predicted"/>
<sequence length="508" mass="57947">MAPSKVTLKGQHGPRRKKTKDDDLITADECEKKPKKTGSKQTPSTNVTSLYTNISKSNQLHSNISKPIKNGGTSSEMKALSTASKQLPIKDDIKLKNPQSVLKPLKKKGLSKDCKAAAAASSKNVKKEFLKNEDEEIEGLEETKDNKDSKETNVELTCDLTKTCYISTDVEKDVRKKFCEQLLEIKTIKSVVANKEFKNPKYKPKNLPATAFYKNAHLNRYNDVICIDKTRVKLKRNLPGFKFKKTSKGSDGIPSPADSDYIHANYVKIPNSDFTYICCQGPQENTLEDHWLMCWQENVKVIVMLCETIEDNEEKCHKYWPDVMTKKAYGQIIVTNEKEDVNKYTNVVIRTLKLQVADMKRTLIQYHLRSWPDRLIPTGTPILCCLLREVQLVSGLNPIVVHCSAGIGRTGTFMGIHYISEKFKVSQDGSINVMEAIREMREQRLQSVQSTIQFGYLHICLLQYFCEENIYDYNDKVKEFIAKSVDLVHEYACRLAKKNKEKYGNTEK</sequence>
<dbReference type="SUPFAM" id="SSF52799">
    <property type="entry name" value="(Phosphotyrosine protein) phosphatases II"/>
    <property type="match status" value="1"/>
</dbReference>
<dbReference type="Pfam" id="PF00102">
    <property type="entry name" value="Y_phosphatase"/>
    <property type="match status" value="1"/>
</dbReference>
<dbReference type="PROSITE" id="PS00383">
    <property type="entry name" value="TYR_PHOSPHATASE_1"/>
    <property type="match status" value="1"/>
</dbReference>
<evidence type="ECO:0008006" key="6">
    <source>
        <dbReference type="Google" id="ProtNLM"/>
    </source>
</evidence>
<dbReference type="Proteomes" id="UP000038045">
    <property type="component" value="Unplaced"/>
</dbReference>
<dbReference type="InterPro" id="IPR003595">
    <property type="entry name" value="Tyr_Pase_cat"/>
</dbReference>
<feature type="region of interest" description="Disordered" evidence="1">
    <location>
        <begin position="1"/>
        <end position="47"/>
    </location>
</feature>
<dbReference type="AlphaFoldDB" id="A0A0N4ZFR1"/>
<dbReference type="PROSITE" id="PS50055">
    <property type="entry name" value="TYR_PHOSPHATASE_PTP"/>
    <property type="match status" value="1"/>
</dbReference>
<dbReference type="STRING" id="131310.A0A0N4ZFR1"/>
<name>A0A0N4ZFR1_PARTI</name>
<evidence type="ECO:0000259" key="2">
    <source>
        <dbReference type="PROSITE" id="PS50055"/>
    </source>
</evidence>
<dbReference type="SMART" id="SM00404">
    <property type="entry name" value="PTPc_motif"/>
    <property type="match status" value="1"/>
</dbReference>
<dbReference type="SMART" id="SM00194">
    <property type="entry name" value="PTPc"/>
    <property type="match status" value="1"/>
</dbReference>
<dbReference type="InterPro" id="IPR000242">
    <property type="entry name" value="PTP_cat"/>
</dbReference>
<organism evidence="4 5">
    <name type="scientific">Parastrongyloides trichosuri</name>
    <name type="common">Possum-specific nematode worm</name>
    <dbReference type="NCBI Taxonomy" id="131310"/>
    <lineage>
        <taxon>Eukaryota</taxon>
        <taxon>Metazoa</taxon>
        <taxon>Ecdysozoa</taxon>
        <taxon>Nematoda</taxon>
        <taxon>Chromadorea</taxon>
        <taxon>Rhabditida</taxon>
        <taxon>Tylenchina</taxon>
        <taxon>Panagrolaimomorpha</taxon>
        <taxon>Strongyloidoidea</taxon>
        <taxon>Strongyloididae</taxon>
        <taxon>Parastrongyloides</taxon>
    </lineage>
</organism>
<dbReference type="WBParaSite" id="PTRK_0000659000.1">
    <property type="protein sequence ID" value="PTRK_0000659000.1"/>
    <property type="gene ID" value="PTRK_0000659000"/>
</dbReference>
<dbReference type="PROSITE" id="PS50056">
    <property type="entry name" value="TYR_PHOSPHATASE_2"/>
    <property type="match status" value="1"/>
</dbReference>
<protein>
    <recommendedName>
        <fullName evidence="6">Tyrosine-protein phosphatase domain-containing protein</fullName>
    </recommendedName>
</protein>
<feature type="domain" description="Tyrosine-protein phosphatase" evidence="2">
    <location>
        <begin position="215"/>
        <end position="464"/>
    </location>
</feature>
<accession>A0A0N4ZFR1</accession>
<evidence type="ECO:0000313" key="5">
    <source>
        <dbReference type="WBParaSite" id="PTRK_0000659000.1"/>
    </source>
</evidence>
<feature type="domain" description="Tyrosine specific protein phosphatases" evidence="3">
    <location>
        <begin position="394"/>
        <end position="455"/>
    </location>
</feature>
<dbReference type="InterPro" id="IPR029021">
    <property type="entry name" value="Prot-tyrosine_phosphatase-like"/>
</dbReference>
<dbReference type="InterPro" id="IPR052782">
    <property type="entry name" value="Oocyte-zygote_transition_reg"/>
</dbReference>
<dbReference type="PANTHER" id="PTHR46163">
    <property type="entry name" value="TYROSINE-PROTEIN PHOSPHATASE-RELATED"/>
    <property type="match status" value="1"/>
</dbReference>
<dbReference type="Gene3D" id="3.90.190.10">
    <property type="entry name" value="Protein tyrosine phosphatase superfamily"/>
    <property type="match status" value="1"/>
</dbReference>
<keyword evidence="4" id="KW-1185">Reference proteome</keyword>
<dbReference type="InterPro" id="IPR000387">
    <property type="entry name" value="Tyr_Pase_dom"/>
</dbReference>
<dbReference type="PRINTS" id="PR00700">
    <property type="entry name" value="PRTYPHPHTASE"/>
</dbReference>
<reference evidence="5" key="1">
    <citation type="submission" date="2017-02" db="UniProtKB">
        <authorList>
            <consortium name="WormBaseParasite"/>
        </authorList>
    </citation>
    <scope>IDENTIFICATION</scope>
</reference>
<evidence type="ECO:0000259" key="3">
    <source>
        <dbReference type="PROSITE" id="PS50056"/>
    </source>
</evidence>
<dbReference type="GO" id="GO:0004725">
    <property type="term" value="F:protein tyrosine phosphatase activity"/>
    <property type="evidence" value="ECO:0007669"/>
    <property type="project" value="InterPro"/>
</dbReference>